<keyword evidence="3" id="KW-0964">Secreted</keyword>
<dbReference type="OMA" id="MCAIYLE"/>
<proteinExistence type="evidence at transcript level"/>
<keyword evidence="9" id="KW-1185">Reference proteome</keyword>
<dbReference type="GO" id="GO:0031763">
    <property type="term" value="F:galanin receptor binding"/>
    <property type="evidence" value="ECO:0007669"/>
    <property type="project" value="TreeGrafter"/>
</dbReference>
<name>W5U913_ICTPU</name>
<dbReference type="GO" id="GO:0005184">
    <property type="term" value="F:neuropeptide hormone activity"/>
    <property type="evidence" value="ECO:0007669"/>
    <property type="project" value="TreeGrafter"/>
</dbReference>
<keyword evidence="5" id="KW-0527">Neuropeptide</keyword>
<comment type="subcellular location">
    <subcellularLocation>
        <location evidence="1">Secreted</location>
    </subcellularLocation>
</comment>
<dbReference type="GO" id="GO:0007218">
    <property type="term" value="P:neuropeptide signaling pathway"/>
    <property type="evidence" value="ECO:0007669"/>
    <property type="project" value="UniProtKB-KW"/>
</dbReference>
<dbReference type="InterPro" id="IPR008175">
    <property type="entry name" value="Galanin_pre"/>
</dbReference>
<dbReference type="AlphaFoldDB" id="W5U913"/>
<evidence type="ECO:0000256" key="2">
    <source>
        <dbReference type="ARBA" id="ARBA00006871"/>
    </source>
</evidence>
<dbReference type="CTD" id="100538216"/>
<organism evidence="8">
    <name type="scientific">Ictalurus punctatus</name>
    <name type="common">Channel catfish</name>
    <name type="synonym">Silurus punctatus</name>
    <dbReference type="NCBI Taxonomy" id="7998"/>
    <lineage>
        <taxon>Eukaryota</taxon>
        <taxon>Metazoa</taxon>
        <taxon>Chordata</taxon>
        <taxon>Craniata</taxon>
        <taxon>Vertebrata</taxon>
        <taxon>Euteleostomi</taxon>
        <taxon>Actinopterygii</taxon>
        <taxon>Neopterygii</taxon>
        <taxon>Teleostei</taxon>
        <taxon>Ostariophysi</taxon>
        <taxon>Siluriformes</taxon>
        <taxon>Ictaluridae</taxon>
        <taxon>Ictalurus</taxon>
    </lineage>
</organism>
<reference evidence="9" key="2">
    <citation type="journal article" date="2016" name="Nat. Commun.">
        <title>The channel catfish genome sequence provides insights into the evolution of scale formation in teleosts.</title>
        <authorList>
            <person name="Liu Z."/>
            <person name="Liu S."/>
            <person name="Yao J."/>
            <person name="Bao L."/>
            <person name="Zhang J."/>
            <person name="Li Y."/>
            <person name="Jiang C."/>
            <person name="Sun L."/>
            <person name="Wang R."/>
            <person name="Zhang Y."/>
            <person name="Zhou T."/>
            <person name="Zeng Q."/>
            <person name="Fu Q."/>
            <person name="Gao S."/>
            <person name="Li N."/>
            <person name="Koren S."/>
            <person name="Jiang Y."/>
            <person name="Zimin A."/>
            <person name="Xu P."/>
            <person name="Phillippy A.M."/>
            <person name="Geng X."/>
            <person name="Song L."/>
            <person name="Sun F."/>
            <person name="Li C."/>
            <person name="Wang X."/>
            <person name="Chen A."/>
            <person name="Jin Y."/>
            <person name="Yuan Z."/>
            <person name="Yang Y."/>
            <person name="Tan S."/>
            <person name="Peatman E."/>
            <person name="Lu J."/>
            <person name="Qin Z."/>
            <person name="Dunham R."/>
            <person name="Li Z."/>
            <person name="Sonstegard T."/>
            <person name="Feng J."/>
            <person name="Danzmann R.G."/>
            <person name="Schroeder S."/>
            <person name="Scheffler B."/>
            <person name="Duke M.V."/>
            <person name="Ballard L."/>
            <person name="Kucuktas H."/>
            <person name="Kaltenboeck L."/>
            <person name="Liu H."/>
            <person name="Armbruster J."/>
            <person name="Xie Y."/>
            <person name="Kirby M.L."/>
            <person name="Tian Y."/>
            <person name="Flanagan M.E."/>
            <person name="Mu W."/>
            <person name="Waldbieser G.C."/>
        </authorList>
    </citation>
    <scope>NUCLEOTIDE SEQUENCE [LARGE SCALE GENOMIC DNA]</scope>
    <source>
        <strain evidence="9">SDA103</strain>
    </source>
</reference>
<feature type="signal peptide" evidence="6">
    <location>
        <begin position="1"/>
        <end position="24"/>
    </location>
</feature>
<evidence type="ECO:0000256" key="1">
    <source>
        <dbReference type="ARBA" id="ARBA00004613"/>
    </source>
</evidence>
<evidence type="ECO:0000259" key="7">
    <source>
        <dbReference type="PROSITE" id="PS00861"/>
    </source>
</evidence>
<dbReference type="RefSeq" id="XP_017339903.1">
    <property type="nucleotide sequence ID" value="XM_017484414.3"/>
</dbReference>
<dbReference type="Pfam" id="PF01296">
    <property type="entry name" value="Galanin"/>
    <property type="match status" value="1"/>
</dbReference>
<evidence type="ECO:0000313" key="8">
    <source>
        <dbReference type="EMBL" id="AHH38290.1"/>
    </source>
</evidence>
<dbReference type="GO" id="GO:0030141">
    <property type="term" value="C:secretory granule"/>
    <property type="evidence" value="ECO:0007669"/>
    <property type="project" value="TreeGrafter"/>
</dbReference>
<dbReference type="GO" id="GO:0005615">
    <property type="term" value="C:extracellular space"/>
    <property type="evidence" value="ECO:0007669"/>
    <property type="project" value="TreeGrafter"/>
</dbReference>
<keyword evidence="4" id="KW-0372">Hormone</keyword>
<dbReference type="EMBL" id="JT408283">
    <property type="protein sequence ID" value="AHH38290.1"/>
    <property type="molecule type" value="mRNA"/>
</dbReference>
<accession>W5U913</accession>
<dbReference type="PROSITE" id="PS00861">
    <property type="entry name" value="GALANIN"/>
    <property type="match status" value="1"/>
</dbReference>
<evidence type="ECO:0000313" key="10">
    <source>
        <dbReference type="RefSeq" id="XP_017339903.1"/>
    </source>
</evidence>
<comment type="similarity">
    <text evidence="2">Belongs to the galanin family.</text>
</comment>
<evidence type="ECO:0000256" key="6">
    <source>
        <dbReference type="SAM" id="SignalP"/>
    </source>
</evidence>
<dbReference type="PANTHER" id="PTHR16839:SF1">
    <property type="entry name" value="GALANIN PEPTIDES"/>
    <property type="match status" value="1"/>
</dbReference>
<keyword evidence="6" id="KW-0732">Signal</keyword>
<protein>
    <submittedName>
        <fullName evidence="8 10">Galanin peptides</fullName>
    </submittedName>
</protein>
<feature type="chain" id="PRO_5013540235" evidence="6">
    <location>
        <begin position="25"/>
        <end position="119"/>
    </location>
</feature>
<evidence type="ECO:0000256" key="3">
    <source>
        <dbReference type="ARBA" id="ARBA00022525"/>
    </source>
</evidence>
<reference evidence="8" key="1">
    <citation type="journal article" date="2012" name="BMC Genomics">
        <title>Efficient assembly and annotation of the transcriptome of catfish by RNA-Seq analysis of a doubled haploid homozygote.</title>
        <authorList>
            <person name="Liu S."/>
            <person name="Zhang Y."/>
            <person name="Zhou Z."/>
            <person name="Waldbieser G."/>
            <person name="Sun F."/>
            <person name="Lu J."/>
            <person name="Zhang J."/>
            <person name="Jiang Y."/>
            <person name="Zhang H."/>
            <person name="Wang X."/>
            <person name="Rajendran K.V."/>
            <person name="Khoo L."/>
            <person name="Kucuktas H."/>
            <person name="Peatman E."/>
            <person name="Liu Z."/>
        </authorList>
    </citation>
    <scope>NUCLEOTIDE SEQUENCE</scope>
    <source>
        <tissue evidence="8">Mixed</tissue>
    </source>
</reference>
<sequence length="119" mass="13395">MQMSYMLFCVSLCVLSPQLSRTHGMTIKGLEKRGWTLNSAGYLLGPYAHRTLTVRHGAGVGKRDSTEDSILPAHQPSYRSVTDESYLHALMELFMYLRMKDDESTDDLISSTFTGDVTR</sequence>
<evidence type="ECO:0000313" key="9">
    <source>
        <dbReference type="Proteomes" id="UP000221080"/>
    </source>
</evidence>
<dbReference type="OrthoDB" id="8721537at2759"/>
<dbReference type="Proteomes" id="UP000221080">
    <property type="component" value="Chromosome 13"/>
</dbReference>
<dbReference type="STRING" id="7998.ENSIPUP00000026595"/>
<feature type="domain" description="Galanin" evidence="7">
    <location>
        <begin position="34"/>
        <end position="46"/>
    </location>
</feature>
<evidence type="ECO:0000256" key="5">
    <source>
        <dbReference type="ARBA" id="ARBA00023320"/>
    </source>
</evidence>
<dbReference type="InterPro" id="IPR008174">
    <property type="entry name" value="Galanin"/>
</dbReference>
<gene>
    <name evidence="8" type="primary">gal</name>
    <name evidence="10" type="synonym">gall</name>
</gene>
<dbReference type="SMART" id="SM00071">
    <property type="entry name" value="Galanin"/>
    <property type="match status" value="1"/>
</dbReference>
<dbReference type="GeneTree" id="ENSGT00990000204711"/>
<evidence type="ECO:0000256" key="4">
    <source>
        <dbReference type="ARBA" id="ARBA00022702"/>
    </source>
</evidence>
<dbReference type="GeneID" id="108274317"/>
<dbReference type="PANTHER" id="PTHR16839">
    <property type="entry name" value="GALANIN"/>
    <property type="match status" value="1"/>
</dbReference>
<dbReference type="KEGG" id="ipu:108274317"/>
<reference evidence="10" key="3">
    <citation type="submission" date="2025-04" db="UniProtKB">
        <authorList>
            <consortium name="RefSeq"/>
        </authorList>
    </citation>
    <scope>IDENTIFICATION</scope>
    <source>
        <tissue evidence="10">Blood</tissue>
    </source>
</reference>